<dbReference type="EMBL" id="JANBPT010000519">
    <property type="protein sequence ID" value="KAJ1918045.1"/>
    <property type="molecule type" value="Genomic_DNA"/>
</dbReference>
<organism evidence="1 2">
    <name type="scientific">Tieghemiomyces parasiticus</name>
    <dbReference type="NCBI Taxonomy" id="78921"/>
    <lineage>
        <taxon>Eukaryota</taxon>
        <taxon>Fungi</taxon>
        <taxon>Fungi incertae sedis</taxon>
        <taxon>Zoopagomycota</taxon>
        <taxon>Kickxellomycotina</taxon>
        <taxon>Dimargaritomycetes</taxon>
        <taxon>Dimargaritales</taxon>
        <taxon>Dimargaritaceae</taxon>
        <taxon>Tieghemiomyces</taxon>
    </lineage>
</organism>
<reference evidence="1" key="1">
    <citation type="submission" date="2022-07" db="EMBL/GenBank/DDBJ databases">
        <title>Phylogenomic reconstructions and comparative analyses of Kickxellomycotina fungi.</title>
        <authorList>
            <person name="Reynolds N.K."/>
            <person name="Stajich J.E."/>
            <person name="Barry K."/>
            <person name="Grigoriev I.V."/>
            <person name="Crous P."/>
            <person name="Smith M.E."/>
        </authorList>
    </citation>
    <scope>NUCLEOTIDE SEQUENCE</scope>
    <source>
        <strain evidence="1">RSA 861</strain>
    </source>
</reference>
<dbReference type="Proteomes" id="UP001150569">
    <property type="component" value="Unassembled WGS sequence"/>
</dbReference>
<dbReference type="AlphaFoldDB" id="A0A9W8A4G8"/>
<keyword evidence="2" id="KW-1185">Reference proteome</keyword>
<gene>
    <name evidence="1" type="ORF">IWQ60_007607</name>
</gene>
<evidence type="ECO:0000313" key="1">
    <source>
        <dbReference type="EMBL" id="KAJ1918045.1"/>
    </source>
</evidence>
<protein>
    <submittedName>
        <fullName evidence="1">Uncharacterized protein</fullName>
    </submittedName>
</protein>
<accession>A0A9W8A4G8</accession>
<evidence type="ECO:0000313" key="2">
    <source>
        <dbReference type="Proteomes" id="UP001150569"/>
    </source>
</evidence>
<proteinExistence type="predicted"/>
<comment type="caution">
    <text evidence="1">The sequence shown here is derived from an EMBL/GenBank/DDBJ whole genome shotgun (WGS) entry which is preliminary data.</text>
</comment>
<name>A0A9W8A4G8_9FUNG</name>
<sequence>MVTTRSGKRTDQRSLSNPIRRRAPPLTYVRSNAIIQALVDLEIWRTQLLSKQLPAEVRKKLSPSVNSVVSDSQITSVYYAARRLVTARQTSAGPWARVPNSKKQVPTDAELTEQAALLNTWHTHLHPPSPAESSGIANVSNFPAVANPTYSPHEQSPTYDAINVGPVSFSSSVTRLHSKQTTVLSDGHQNFGPMGRRRLL</sequence>